<evidence type="ECO:0000313" key="5">
    <source>
        <dbReference type="EMBL" id="RKG53271.1"/>
    </source>
</evidence>
<proteinExistence type="predicted"/>
<dbReference type="PROSITE" id="PS50088">
    <property type="entry name" value="ANK_REPEAT"/>
    <property type="match status" value="1"/>
</dbReference>
<dbReference type="Pfam" id="PF12796">
    <property type="entry name" value="Ank_2"/>
    <property type="match status" value="1"/>
</dbReference>
<dbReference type="PANTHER" id="PTHR24198:SF189">
    <property type="entry name" value="ANKYRIN REPEAT AND SOCS BOX PROTEIN 16"/>
    <property type="match status" value="1"/>
</dbReference>
<dbReference type="PROSITE" id="PS50297">
    <property type="entry name" value="ANK_REP_REGION"/>
    <property type="match status" value="1"/>
</dbReference>
<dbReference type="PANTHER" id="PTHR24198">
    <property type="entry name" value="ANKYRIN REPEAT AND PROTEIN KINASE DOMAIN-CONTAINING PROTEIN"/>
    <property type="match status" value="1"/>
</dbReference>
<dbReference type="EMBL" id="RAXZ01000007">
    <property type="protein sequence ID" value="RKG53271.1"/>
    <property type="molecule type" value="Genomic_DNA"/>
</dbReference>
<feature type="repeat" description="ANK" evidence="3">
    <location>
        <begin position="77"/>
        <end position="109"/>
    </location>
</feature>
<protein>
    <submittedName>
        <fullName evidence="5">Ankyrin repeat domain-containing protein</fullName>
    </submittedName>
</protein>
<accession>A0A3A8GHJ8</accession>
<dbReference type="RefSeq" id="WP_120367299.1">
    <property type="nucleotide sequence ID" value="NZ_RAXZ01000007.1"/>
</dbReference>
<organism evidence="5 6">
    <name type="scientific">Acinetobacter cumulans</name>
    <dbReference type="NCBI Taxonomy" id="2136182"/>
    <lineage>
        <taxon>Bacteria</taxon>
        <taxon>Pseudomonadati</taxon>
        <taxon>Pseudomonadota</taxon>
        <taxon>Gammaproteobacteria</taxon>
        <taxon>Moraxellales</taxon>
        <taxon>Moraxellaceae</taxon>
        <taxon>Acinetobacter</taxon>
    </lineage>
</organism>
<dbReference type="SMART" id="SM00248">
    <property type="entry name" value="ANK"/>
    <property type="match status" value="3"/>
</dbReference>
<dbReference type="AlphaFoldDB" id="A0A3A8GHJ8"/>
<gene>
    <name evidence="5" type="ORF">D7V64_07435</name>
</gene>
<evidence type="ECO:0000256" key="4">
    <source>
        <dbReference type="SAM" id="SignalP"/>
    </source>
</evidence>
<dbReference type="Proteomes" id="UP000281084">
    <property type="component" value="Unassembled WGS sequence"/>
</dbReference>
<evidence type="ECO:0000256" key="1">
    <source>
        <dbReference type="ARBA" id="ARBA00022737"/>
    </source>
</evidence>
<name>A0A3A8GHJ8_9GAMM</name>
<reference evidence="5 6" key="1">
    <citation type="submission" date="2018-09" db="EMBL/GenBank/DDBJ databases">
        <title>The draft genome of Acinetobacter spp. strains.</title>
        <authorList>
            <person name="Qin J."/>
            <person name="Feng Y."/>
            <person name="Zong Z."/>
        </authorList>
    </citation>
    <scope>NUCLEOTIDE SEQUENCE [LARGE SCALE GENOMIC DNA]</scope>
    <source>
        <strain evidence="5 6">WCHAc060002</strain>
    </source>
</reference>
<dbReference type="InterPro" id="IPR002110">
    <property type="entry name" value="Ankyrin_rpt"/>
</dbReference>
<dbReference type="SUPFAM" id="SSF48403">
    <property type="entry name" value="Ankyrin repeat"/>
    <property type="match status" value="1"/>
</dbReference>
<dbReference type="InterPro" id="IPR036770">
    <property type="entry name" value="Ankyrin_rpt-contain_sf"/>
</dbReference>
<keyword evidence="4" id="KW-0732">Signal</keyword>
<keyword evidence="1" id="KW-0677">Repeat</keyword>
<evidence type="ECO:0000256" key="2">
    <source>
        <dbReference type="ARBA" id="ARBA00023043"/>
    </source>
</evidence>
<evidence type="ECO:0000313" key="6">
    <source>
        <dbReference type="Proteomes" id="UP000281084"/>
    </source>
</evidence>
<dbReference type="Gene3D" id="1.25.40.20">
    <property type="entry name" value="Ankyrin repeat-containing domain"/>
    <property type="match status" value="1"/>
</dbReference>
<feature type="chain" id="PRO_5017470076" evidence="4">
    <location>
        <begin position="26"/>
        <end position="176"/>
    </location>
</feature>
<evidence type="ECO:0000256" key="3">
    <source>
        <dbReference type="PROSITE-ProRule" id="PRU00023"/>
    </source>
</evidence>
<dbReference type="GO" id="GO:0005737">
    <property type="term" value="C:cytoplasm"/>
    <property type="evidence" value="ECO:0007669"/>
    <property type="project" value="TreeGrafter"/>
</dbReference>
<feature type="signal peptide" evidence="4">
    <location>
        <begin position="1"/>
        <end position="25"/>
    </location>
</feature>
<keyword evidence="2 3" id="KW-0040">ANK repeat</keyword>
<comment type="caution">
    <text evidence="5">The sequence shown here is derived from an EMBL/GenBank/DDBJ whole genome shotgun (WGS) entry which is preliminary data.</text>
</comment>
<sequence length="176" mass="19230">MSIMQRTLLASLLAFGAAFANVAIAEEISPAKTAANVQMNSQQELIDLFFAAAKTGNQEVINEFLKHGFPVDVRNASGFTPLMMATYYGHQDIVTTMLNHGADRCARDNKGNTALMGTLFKMEFSIAKQLRQVDCDANAKQTGQKTTAEFAKVIGQEKQLQKIIQAQEKSAVLAQK</sequence>